<organism evidence="5 6">
    <name type="scientific">Aliicoccus persicus</name>
    <dbReference type="NCBI Taxonomy" id="930138"/>
    <lineage>
        <taxon>Bacteria</taxon>
        <taxon>Bacillati</taxon>
        <taxon>Bacillota</taxon>
        <taxon>Bacilli</taxon>
        <taxon>Bacillales</taxon>
        <taxon>Staphylococcaceae</taxon>
        <taxon>Aliicoccus</taxon>
    </lineage>
</organism>
<dbReference type="FunFam" id="1.10.10.10:FF:000079">
    <property type="entry name" value="GntR family transcriptional regulator"/>
    <property type="match status" value="1"/>
</dbReference>
<dbReference type="SUPFAM" id="SSF46785">
    <property type="entry name" value="Winged helix' DNA-binding domain"/>
    <property type="match status" value="1"/>
</dbReference>
<accession>A0A662Z2Y8</accession>
<proteinExistence type="predicted"/>
<gene>
    <name evidence="5" type="ORF">SAMN05192557_0957</name>
</gene>
<dbReference type="PROSITE" id="PS50949">
    <property type="entry name" value="HTH_GNTR"/>
    <property type="match status" value="1"/>
</dbReference>
<dbReference type="InterPro" id="IPR050679">
    <property type="entry name" value="Bact_HTH_transcr_reg"/>
</dbReference>
<evidence type="ECO:0000256" key="3">
    <source>
        <dbReference type="ARBA" id="ARBA00023163"/>
    </source>
</evidence>
<sequence length="83" mass="9765">MSTVLYRNIADDLRQQIKDGVYNEGDKLPSERHLCEHYEASRITIRQALELLEQEQLVVRRHGKGTFVLPSKYNQLLNDLYSF</sequence>
<protein>
    <submittedName>
        <fullName evidence="5">GntR family transcriptional regulator</fullName>
    </submittedName>
</protein>
<dbReference type="OrthoDB" id="9815017at2"/>
<keyword evidence="2" id="KW-0238">DNA-binding</keyword>
<evidence type="ECO:0000256" key="1">
    <source>
        <dbReference type="ARBA" id="ARBA00023015"/>
    </source>
</evidence>
<dbReference type="Gene3D" id="1.10.10.10">
    <property type="entry name" value="Winged helix-like DNA-binding domain superfamily/Winged helix DNA-binding domain"/>
    <property type="match status" value="1"/>
</dbReference>
<evidence type="ECO:0000256" key="2">
    <source>
        <dbReference type="ARBA" id="ARBA00023125"/>
    </source>
</evidence>
<name>A0A662Z2Y8_9STAP</name>
<dbReference type="SMART" id="SM00345">
    <property type="entry name" value="HTH_GNTR"/>
    <property type="match status" value="1"/>
</dbReference>
<dbReference type="PRINTS" id="PR00035">
    <property type="entry name" value="HTHGNTR"/>
</dbReference>
<dbReference type="AlphaFoldDB" id="A0A662Z2Y8"/>
<dbReference type="RefSeq" id="WP_091474418.1">
    <property type="nucleotide sequence ID" value="NZ_FOIT01000002.1"/>
</dbReference>
<evidence type="ECO:0000313" key="6">
    <source>
        <dbReference type="Proteomes" id="UP000243605"/>
    </source>
</evidence>
<dbReference type="GO" id="GO:0003677">
    <property type="term" value="F:DNA binding"/>
    <property type="evidence" value="ECO:0007669"/>
    <property type="project" value="UniProtKB-KW"/>
</dbReference>
<reference evidence="5 6" key="1">
    <citation type="submission" date="2016-10" db="EMBL/GenBank/DDBJ databases">
        <authorList>
            <person name="Varghese N."/>
            <person name="Submissions S."/>
        </authorList>
    </citation>
    <scope>NUCLEOTIDE SEQUENCE [LARGE SCALE GENOMIC DNA]</scope>
    <source>
        <strain evidence="5 6">IBRC-M10081</strain>
    </source>
</reference>
<dbReference type="GO" id="GO:0045892">
    <property type="term" value="P:negative regulation of DNA-templated transcription"/>
    <property type="evidence" value="ECO:0007669"/>
    <property type="project" value="TreeGrafter"/>
</dbReference>
<keyword evidence="6" id="KW-1185">Reference proteome</keyword>
<evidence type="ECO:0000313" key="5">
    <source>
        <dbReference type="EMBL" id="SEV95002.1"/>
    </source>
</evidence>
<dbReference type="InterPro" id="IPR000524">
    <property type="entry name" value="Tscrpt_reg_HTH_GntR"/>
</dbReference>
<dbReference type="Proteomes" id="UP000243605">
    <property type="component" value="Unassembled WGS sequence"/>
</dbReference>
<dbReference type="Pfam" id="PF00392">
    <property type="entry name" value="GntR"/>
    <property type="match status" value="1"/>
</dbReference>
<dbReference type="PANTHER" id="PTHR44846:SF17">
    <property type="entry name" value="GNTR-FAMILY TRANSCRIPTIONAL REGULATOR"/>
    <property type="match status" value="1"/>
</dbReference>
<feature type="domain" description="HTH gntR-type" evidence="4">
    <location>
        <begin position="3"/>
        <end position="71"/>
    </location>
</feature>
<dbReference type="CDD" id="cd07377">
    <property type="entry name" value="WHTH_GntR"/>
    <property type="match status" value="1"/>
</dbReference>
<dbReference type="EMBL" id="FOIT01000002">
    <property type="protein sequence ID" value="SEV95002.1"/>
    <property type="molecule type" value="Genomic_DNA"/>
</dbReference>
<dbReference type="PANTHER" id="PTHR44846">
    <property type="entry name" value="MANNOSYL-D-GLYCERATE TRANSPORT/METABOLISM SYSTEM REPRESSOR MNGR-RELATED"/>
    <property type="match status" value="1"/>
</dbReference>
<keyword evidence="3" id="KW-0804">Transcription</keyword>
<evidence type="ECO:0000259" key="4">
    <source>
        <dbReference type="PROSITE" id="PS50949"/>
    </source>
</evidence>
<dbReference type="InterPro" id="IPR036388">
    <property type="entry name" value="WH-like_DNA-bd_sf"/>
</dbReference>
<dbReference type="InterPro" id="IPR036390">
    <property type="entry name" value="WH_DNA-bd_sf"/>
</dbReference>
<dbReference type="GO" id="GO:0003700">
    <property type="term" value="F:DNA-binding transcription factor activity"/>
    <property type="evidence" value="ECO:0007669"/>
    <property type="project" value="InterPro"/>
</dbReference>
<keyword evidence="1" id="KW-0805">Transcription regulation</keyword>